<proteinExistence type="predicted"/>
<dbReference type="InterPro" id="IPR011856">
    <property type="entry name" value="tRNA_endonuc-like_dom_sf"/>
</dbReference>
<gene>
    <name evidence="1" type="ORF">DWX03_14850</name>
</gene>
<name>A0A3R6BD95_9FIRM</name>
<dbReference type="EMBL" id="QRXJ01000027">
    <property type="protein sequence ID" value="RGT87062.1"/>
    <property type="molecule type" value="Genomic_DNA"/>
</dbReference>
<dbReference type="Gene3D" id="3.40.1350.10">
    <property type="match status" value="1"/>
</dbReference>
<reference evidence="1 2" key="1">
    <citation type="submission" date="2018-08" db="EMBL/GenBank/DDBJ databases">
        <title>A genome reference for cultivated species of the human gut microbiota.</title>
        <authorList>
            <person name="Zou Y."/>
            <person name="Xue W."/>
            <person name="Luo G."/>
        </authorList>
    </citation>
    <scope>NUCLEOTIDE SEQUENCE [LARGE SCALE GENOMIC DNA]</scope>
    <source>
        <strain evidence="1 2">AF18-12LB</strain>
    </source>
</reference>
<dbReference type="AlphaFoldDB" id="A0A3R6BD95"/>
<organism evidence="1 2">
    <name type="scientific">Coprococcus comes</name>
    <dbReference type="NCBI Taxonomy" id="410072"/>
    <lineage>
        <taxon>Bacteria</taxon>
        <taxon>Bacillati</taxon>
        <taxon>Bacillota</taxon>
        <taxon>Clostridia</taxon>
        <taxon>Lachnospirales</taxon>
        <taxon>Lachnospiraceae</taxon>
        <taxon>Coprococcus</taxon>
    </lineage>
</organism>
<evidence type="ECO:0000313" key="1">
    <source>
        <dbReference type="EMBL" id="RGT87062.1"/>
    </source>
</evidence>
<dbReference type="Proteomes" id="UP000283360">
    <property type="component" value="Unassembled WGS sequence"/>
</dbReference>
<comment type="caution">
    <text evidence="1">The sequence shown here is derived from an EMBL/GenBank/DDBJ whole genome shotgun (WGS) entry which is preliminary data.</text>
</comment>
<dbReference type="GO" id="GO:0003676">
    <property type="term" value="F:nucleic acid binding"/>
    <property type="evidence" value="ECO:0007669"/>
    <property type="project" value="InterPro"/>
</dbReference>
<keyword evidence="2" id="KW-1185">Reference proteome</keyword>
<sequence>MSLGAIDDGTLASFQGCNKTKEILLKEKALEKCIENGIYATFIKSTSGSAFLGTRADYLGMRPGENIYFFFNRCIYGIGEIIGIDNNAAFGNKNGDLYSFSDDENYPFFCLFKAAPYFFKNGVDMDEVLLSNPEDFRMLRFFHKRSFIKLDDIENKALKTFIIQKNELALEKFDKNKHYDASNQEKTFTDIQNKFLLNKSEYVLNAANIFKEGVKVKKHPNRISSETYVEGLILDYVKKPNRLLGYWDFITRQYPASPAKPSEYVDYMDVFGYRYVKGYEKEGIISKYVVMELKSKEVNEDTILQVMKYVDWICKEFAHNDYSMIEAYIVGEEQREENLLSANEKLYTRNYIKGSKHNANRGIDVETGEWKNVKFINYVDILNDFK</sequence>
<protein>
    <submittedName>
        <fullName evidence="1">Uncharacterized protein</fullName>
    </submittedName>
</protein>
<accession>A0A3R6BD95</accession>
<evidence type="ECO:0000313" key="2">
    <source>
        <dbReference type="Proteomes" id="UP000283360"/>
    </source>
</evidence>